<dbReference type="SMART" id="SM00563">
    <property type="entry name" value="PlsC"/>
    <property type="match status" value="1"/>
</dbReference>
<dbReference type="Pfam" id="PF01553">
    <property type="entry name" value="Acyltransferase"/>
    <property type="match status" value="1"/>
</dbReference>
<accession>A0A4R6UGY9</accession>
<keyword evidence="5 7" id="KW-0012">Acyltransferase</keyword>
<keyword evidence="4" id="KW-0443">Lipid metabolism</keyword>
<dbReference type="GO" id="GO:0006654">
    <property type="term" value="P:phosphatidic acid biosynthetic process"/>
    <property type="evidence" value="ECO:0007669"/>
    <property type="project" value="TreeGrafter"/>
</dbReference>
<dbReference type="SUPFAM" id="SSF69593">
    <property type="entry name" value="Glycerol-3-phosphate (1)-acyltransferase"/>
    <property type="match status" value="1"/>
</dbReference>
<proteinExistence type="predicted"/>
<evidence type="ECO:0000256" key="4">
    <source>
        <dbReference type="ARBA" id="ARBA00023098"/>
    </source>
</evidence>
<dbReference type="PANTHER" id="PTHR10434:SF64">
    <property type="entry name" value="1-ACYL-SN-GLYCEROL-3-PHOSPHATE ACYLTRANSFERASE-RELATED"/>
    <property type="match status" value="1"/>
</dbReference>
<dbReference type="CDD" id="cd07989">
    <property type="entry name" value="LPLAT_AGPAT-like"/>
    <property type="match status" value="1"/>
</dbReference>
<evidence type="ECO:0000256" key="3">
    <source>
        <dbReference type="ARBA" id="ARBA00022679"/>
    </source>
</evidence>
<keyword evidence="2" id="KW-0444">Lipid biosynthesis</keyword>
<comment type="pathway">
    <text evidence="1">Lipid metabolism.</text>
</comment>
<gene>
    <name evidence="7" type="ORF">DFR43_101189</name>
</gene>
<dbReference type="RefSeq" id="WP_133595483.1">
    <property type="nucleotide sequence ID" value="NZ_SNYL01000001.1"/>
</dbReference>
<comment type="caution">
    <text evidence="7">The sequence shown here is derived from an EMBL/GenBank/DDBJ whole genome shotgun (WGS) entry which is preliminary data.</text>
</comment>
<dbReference type="EMBL" id="SNYL01000001">
    <property type="protein sequence ID" value="TDQ45286.1"/>
    <property type="molecule type" value="Genomic_DNA"/>
</dbReference>
<evidence type="ECO:0000256" key="1">
    <source>
        <dbReference type="ARBA" id="ARBA00005189"/>
    </source>
</evidence>
<evidence type="ECO:0000313" key="7">
    <source>
        <dbReference type="EMBL" id="TDQ45286.1"/>
    </source>
</evidence>
<protein>
    <submittedName>
        <fullName evidence="7">Lyso-ornithine lipid acyltransferase</fullName>
    </submittedName>
</protein>
<evidence type="ECO:0000259" key="6">
    <source>
        <dbReference type="SMART" id="SM00563"/>
    </source>
</evidence>
<reference evidence="7 8" key="1">
    <citation type="submission" date="2019-03" db="EMBL/GenBank/DDBJ databases">
        <title>Genomic Encyclopedia of Type Strains, Phase IV (KMG-IV): sequencing the most valuable type-strain genomes for metagenomic binning, comparative biology and taxonomic classification.</title>
        <authorList>
            <person name="Goeker M."/>
        </authorList>
    </citation>
    <scope>NUCLEOTIDE SEQUENCE [LARGE SCALE GENOMIC DNA]</scope>
    <source>
        <strain evidence="7 8">DSM 19605</strain>
    </source>
</reference>
<dbReference type="AlphaFoldDB" id="A0A4R6UGY9"/>
<keyword evidence="3 7" id="KW-0808">Transferase</keyword>
<dbReference type="OrthoDB" id="9806880at2"/>
<organism evidence="7 8">
    <name type="scientific">Tepidicella xavieri</name>
    <dbReference type="NCBI Taxonomy" id="360241"/>
    <lineage>
        <taxon>Bacteria</taxon>
        <taxon>Pseudomonadati</taxon>
        <taxon>Pseudomonadota</taxon>
        <taxon>Betaproteobacteria</taxon>
        <taxon>Burkholderiales</taxon>
        <taxon>Tepidicella</taxon>
    </lineage>
</organism>
<dbReference type="PANTHER" id="PTHR10434">
    <property type="entry name" value="1-ACYL-SN-GLYCEROL-3-PHOSPHATE ACYLTRANSFERASE"/>
    <property type="match status" value="1"/>
</dbReference>
<dbReference type="GO" id="GO:0003841">
    <property type="term" value="F:1-acylglycerol-3-phosphate O-acyltransferase activity"/>
    <property type="evidence" value="ECO:0007669"/>
    <property type="project" value="TreeGrafter"/>
</dbReference>
<name>A0A4R6UGY9_9BURK</name>
<sequence>MRALRASARLLRLTLHLLRGLYTLRARFPGLDEAGRRRAIQQWSRQALHILGVHLQVLGEPPAAGPVLVVCNHLSWLDIFVLNAARPCRFVSKADVRRWPVIGRLVVGSGTLFIEREKRRDALRVVHQMAEHLRAGEVLAVFPEGTTGDGQGVLPFHANLLQAAVATDAPIWPAGVAYLHGDGQALLGQARHHEAPGFAGDTALVTSLWRTACATDLQATVHWGEPDTAQGRDRRTWAEALRVEVARLADQPLLTG</sequence>
<keyword evidence="8" id="KW-1185">Reference proteome</keyword>
<evidence type="ECO:0000313" key="8">
    <source>
        <dbReference type="Proteomes" id="UP000295510"/>
    </source>
</evidence>
<evidence type="ECO:0000256" key="2">
    <source>
        <dbReference type="ARBA" id="ARBA00022516"/>
    </source>
</evidence>
<dbReference type="InterPro" id="IPR002123">
    <property type="entry name" value="Plipid/glycerol_acylTrfase"/>
</dbReference>
<evidence type="ECO:0000256" key="5">
    <source>
        <dbReference type="ARBA" id="ARBA00023315"/>
    </source>
</evidence>
<dbReference type="Proteomes" id="UP000295510">
    <property type="component" value="Unassembled WGS sequence"/>
</dbReference>
<feature type="domain" description="Phospholipid/glycerol acyltransferase" evidence="6">
    <location>
        <begin position="67"/>
        <end position="179"/>
    </location>
</feature>